<dbReference type="Pfam" id="PF00098">
    <property type="entry name" value="zf-CCHC"/>
    <property type="match status" value="1"/>
</dbReference>
<feature type="domain" description="CCHC-type" evidence="3">
    <location>
        <begin position="116"/>
        <end position="130"/>
    </location>
</feature>
<name>L8G7D9_PSED2</name>
<evidence type="ECO:0000259" key="3">
    <source>
        <dbReference type="PROSITE" id="PS50158"/>
    </source>
</evidence>
<keyword evidence="1" id="KW-0863">Zinc-finger</keyword>
<protein>
    <recommendedName>
        <fullName evidence="3">CCHC-type domain-containing protein</fullName>
    </recommendedName>
</protein>
<keyword evidence="1" id="KW-0479">Metal-binding</keyword>
<reference evidence="5" key="1">
    <citation type="submission" date="2010-09" db="EMBL/GenBank/DDBJ databases">
        <title>The genome sequence of Geomyces destructans 20631-21.</title>
        <authorList>
            <consortium name="The Broad Institute Genome Sequencing Platform"/>
            <person name="Cuomo C.A."/>
            <person name="Blehert D.S."/>
            <person name="Lorch J.M."/>
            <person name="Young S.K."/>
            <person name="Zeng Q."/>
            <person name="Gargeya S."/>
            <person name="Fitzgerald M."/>
            <person name="Haas B."/>
            <person name="Abouelleil A."/>
            <person name="Alvarado L."/>
            <person name="Arachchi H.M."/>
            <person name="Berlin A."/>
            <person name="Brown A."/>
            <person name="Chapman S.B."/>
            <person name="Chen Z."/>
            <person name="Dunbar C."/>
            <person name="Freedman E."/>
            <person name="Gearin G."/>
            <person name="Gellesch M."/>
            <person name="Goldberg J."/>
            <person name="Griggs A."/>
            <person name="Gujja S."/>
            <person name="Heiman D."/>
            <person name="Howarth C."/>
            <person name="Larson L."/>
            <person name="Lui A."/>
            <person name="MacDonald P.J.P."/>
            <person name="Montmayeur A."/>
            <person name="Murphy C."/>
            <person name="Neiman D."/>
            <person name="Pearson M."/>
            <person name="Priest M."/>
            <person name="Roberts A."/>
            <person name="Saif S."/>
            <person name="Shea T."/>
            <person name="Shenoy N."/>
            <person name="Sisk P."/>
            <person name="Stolte C."/>
            <person name="Sykes S."/>
            <person name="Wortman J."/>
            <person name="Nusbaum C."/>
            <person name="Birren B."/>
        </authorList>
    </citation>
    <scope>NUCLEOTIDE SEQUENCE [LARGE SCALE GENOMIC DNA]</scope>
    <source>
        <strain evidence="5">ATCC MYA-4855 / 20631-21</strain>
    </source>
</reference>
<dbReference type="InParanoid" id="L8G7D9"/>
<evidence type="ECO:0000256" key="1">
    <source>
        <dbReference type="PROSITE-ProRule" id="PRU00047"/>
    </source>
</evidence>
<feature type="region of interest" description="Disordered" evidence="2">
    <location>
        <begin position="139"/>
        <end position="167"/>
    </location>
</feature>
<dbReference type="InterPro" id="IPR001878">
    <property type="entry name" value="Znf_CCHC"/>
</dbReference>
<evidence type="ECO:0000256" key="2">
    <source>
        <dbReference type="SAM" id="MobiDB-lite"/>
    </source>
</evidence>
<evidence type="ECO:0000313" key="5">
    <source>
        <dbReference type="Proteomes" id="UP000011064"/>
    </source>
</evidence>
<dbReference type="SUPFAM" id="SSF57756">
    <property type="entry name" value="Retrovirus zinc finger-like domains"/>
    <property type="match status" value="1"/>
</dbReference>
<dbReference type="Gene3D" id="4.10.60.10">
    <property type="entry name" value="Zinc finger, CCHC-type"/>
    <property type="match status" value="1"/>
</dbReference>
<gene>
    <name evidence="4" type="ORF">GMDG_03258</name>
</gene>
<sequence length="167" mass="18870">MGSAVLEMMDLLGSYYLTGNETEQSRNLFDDLQMGEKGHASETFPEFKARFQSAAITGQVSESEWFQYMWNKLTPQFRSRKPTRATPALFTRTTFLPKPAIPERVRTAVPAPSGNCFKCGKPGHFQDKCPLNATVKEIDRNDPKAEEQWEEAVELQSDASLEENDEA</sequence>
<dbReference type="AlphaFoldDB" id="L8G7D9"/>
<dbReference type="HOGENOM" id="CLU_049644_3_0_1"/>
<keyword evidence="5" id="KW-1185">Reference proteome</keyword>
<dbReference type="InterPro" id="IPR036875">
    <property type="entry name" value="Znf_CCHC_sf"/>
</dbReference>
<dbReference type="PROSITE" id="PS50158">
    <property type="entry name" value="ZF_CCHC"/>
    <property type="match status" value="1"/>
</dbReference>
<evidence type="ECO:0000313" key="4">
    <source>
        <dbReference type="EMBL" id="ELR08563.1"/>
    </source>
</evidence>
<accession>L8G7D9</accession>
<dbReference type="EMBL" id="GL573219">
    <property type="protein sequence ID" value="ELR08563.1"/>
    <property type="molecule type" value="Genomic_DNA"/>
</dbReference>
<keyword evidence="1" id="KW-0862">Zinc</keyword>
<dbReference type="VEuPathDB" id="FungiDB:GMDG_03258"/>
<dbReference type="GO" id="GO:0008270">
    <property type="term" value="F:zinc ion binding"/>
    <property type="evidence" value="ECO:0007669"/>
    <property type="project" value="UniProtKB-KW"/>
</dbReference>
<dbReference type="SMART" id="SM00343">
    <property type="entry name" value="ZnF_C2HC"/>
    <property type="match status" value="1"/>
</dbReference>
<dbReference type="Proteomes" id="UP000011064">
    <property type="component" value="Unassembled WGS sequence"/>
</dbReference>
<dbReference type="GO" id="GO:0003676">
    <property type="term" value="F:nucleic acid binding"/>
    <property type="evidence" value="ECO:0007669"/>
    <property type="project" value="InterPro"/>
</dbReference>
<organism evidence="4 5">
    <name type="scientific">Pseudogymnoascus destructans (strain ATCC MYA-4855 / 20631-21)</name>
    <name type="common">Bat white-nose syndrome fungus</name>
    <name type="synonym">Geomyces destructans</name>
    <dbReference type="NCBI Taxonomy" id="658429"/>
    <lineage>
        <taxon>Eukaryota</taxon>
        <taxon>Fungi</taxon>
        <taxon>Dikarya</taxon>
        <taxon>Ascomycota</taxon>
        <taxon>Pezizomycotina</taxon>
        <taxon>Leotiomycetes</taxon>
        <taxon>Thelebolales</taxon>
        <taxon>Thelebolaceae</taxon>
        <taxon>Pseudogymnoascus</taxon>
    </lineage>
</organism>
<proteinExistence type="predicted"/>